<dbReference type="PRINTS" id="PR00061">
    <property type="entry name" value="RIBOSOMALL19"/>
</dbReference>
<dbReference type="AlphaFoldDB" id="A0A7C4CEP5"/>
<name>A0A7C4CEP5_UNCW3</name>
<evidence type="ECO:0000256" key="2">
    <source>
        <dbReference type="ARBA" id="ARBA00022980"/>
    </source>
</evidence>
<comment type="similarity">
    <text evidence="1 5 6">Belongs to the bacterial ribosomal protein bL19 family.</text>
</comment>
<dbReference type="InterPro" id="IPR001857">
    <property type="entry name" value="Ribosomal_bL19"/>
</dbReference>
<evidence type="ECO:0000256" key="3">
    <source>
        <dbReference type="ARBA" id="ARBA00023274"/>
    </source>
</evidence>
<dbReference type="EMBL" id="DSUT01000175">
    <property type="protein sequence ID" value="HGK28909.1"/>
    <property type="molecule type" value="Genomic_DNA"/>
</dbReference>
<dbReference type="InterPro" id="IPR038657">
    <property type="entry name" value="Ribosomal_bL19_sf"/>
</dbReference>
<evidence type="ECO:0000256" key="4">
    <source>
        <dbReference type="ARBA" id="ARBA00035171"/>
    </source>
</evidence>
<dbReference type="PROSITE" id="PS01015">
    <property type="entry name" value="RIBOSOMAL_L19"/>
    <property type="match status" value="1"/>
</dbReference>
<evidence type="ECO:0000313" key="8">
    <source>
        <dbReference type="EMBL" id="HGK28909.1"/>
    </source>
</evidence>
<keyword evidence="2 5" id="KW-0689">Ribosomal protein</keyword>
<feature type="region of interest" description="Disordered" evidence="7">
    <location>
        <begin position="1"/>
        <end position="24"/>
    </location>
</feature>
<keyword evidence="3 5" id="KW-0687">Ribonucleoprotein</keyword>
<dbReference type="HAMAP" id="MF_00402">
    <property type="entry name" value="Ribosomal_bL19"/>
    <property type="match status" value="1"/>
</dbReference>
<dbReference type="GO" id="GO:0022625">
    <property type="term" value="C:cytosolic large ribosomal subunit"/>
    <property type="evidence" value="ECO:0007669"/>
    <property type="project" value="TreeGrafter"/>
</dbReference>
<evidence type="ECO:0000256" key="1">
    <source>
        <dbReference type="ARBA" id="ARBA00005781"/>
    </source>
</evidence>
<reference evidence="8" key="1">
    <citation type="journal article" date="2020" name="mSystems">
        <title>Genome- and Community-Level Interaction Insights into Carbon Utilization and Element Cycling Functions of Hydrothermarchaeota in Hydrothermal Sediment.</title>
        <authorList>
            <person name="Zhou Z."/>
            <person name="Liu Y."/>
            <person name="Xu W."/>
            <person name="Pan J."/>
            <person name="Luo Z.H."/>
            <person name="Li M."/>
        </authorList>
    </citation>
    <scope>NUCLEOTIDE SEQUENCE [LARGE SCALE GENOMIC DNA]</scope>
    <source>
        <strain evidence="8">SpSt-488</strain>
    </source>
</reference>
<dbReference type="InterPro" id="IPR008991">
    <property type="entry name" value="Translation_prot_SH3-like_sf"/>
</dbReference>
<dbReference type="SUPFAM" id="SSF50104">
    <property type="entry name" value="Translation proteins SH3-like domain"/>
    <property type="match status" value="1"/>
</dbReference>
<gene>
    <name evidence="5 8" type="primary">rplS</name>
    <name evidence="8" type="ORF">ENS41_08210</name>
</gene>
<evidence type="ECO:0000256" key="6">
    <source>
        <dbReference type="RuleBase" id="RU000559"/>
    </source>
</evidence>
<dbReference type="InterPro" id="IPR018257">
    <property type="entry name" value="Ribosomal_bL19_CS"/>
</dbReference>
<comment type="function">
    <text evidence="5 6">This protein is located at the 30S-50S ribosomal subunit interface and may play a role in the structure and function of the aminoacyl-tRNA binding site.</text>
</comment>
<dbReference type="GO" id="GO:0006412">
    <property type="term" value="P:translation"/>
    <property type="evidence" value="ECO:0007669"/>
    <property type="project" value="UniProtKB-UniRule"/>
</dbReference>
<dbReference type="Gene3D" id="2.30.30.790">
    <property type="match status" value="1"/>
</dbReference>
<accession>A0A7C4CEP5</accession>
<evidence type="ECO:0000256" key="7">
    <source>
        <dbReference type="SAM" id="MobiDB-lite"/>
    </source>
</evidence>
<sequence>MAKKKKTDPEPKPTPPRAEPAPGDLVDVHVRVVEGDKERTQTFRGTVIAVRGSGAGRTFTVRRVSRGVGIERIFPFGSPAIVGIDIRRQSKVRRAKLYYLRGKAGREAVLKERKVAGEHRPGPATG</sequence>
<organism evidence="8">
    <name type="scientific">candidate division WOR-3 bacterium</name>
    <dbReference type="NCBI Taxonomy" id="2052148"/>
    <lineage>
        <taxon>Bacteria</taxon>
        <taxon>Bacteria division WOR-3</taxon>
    </lineage>
</organism>
<dbReference type="NCBIfam" id="TIGR01024">
    <property type="entry name" value="rplS_bact"/>
    <property type="match status" value="1"/>
</dbReference>
<proteinExistence type="inferred from homology"/>
<evidence type="ECO:0000256" key="5">
    <source>
        <dbReference type="HAMAP-Rule" id="MF_00402"/>
    </source>
</evidence>
<comment type="caution">
    <text evidence="8">The sequence shown here is derived from an EMBL/GenBank/DDBJ whole genome shotgun (WGS) entry which is preliminary data.</text>
</comment>
<dbReference type="PANTHER" id="PTHR15680:SF9">
    <property type="entry name" value="LARGE RIBOSOMAL SUBUNIT PROTEIN BL19M"/>
    <property type="match status" value="1"/>
</dbReference>
<dbReference type="PANTHER" id="PTHR15680">
    <property type="entry name" value="RIBOSOMAL PROTEIN L19"/>
    <property type="match status" value="1"/>
</dbReference>
<dbReference type="GO" id="GO:0003735">
    <property type="term" value="F:structural constituent of ribosome"/>
    <property type="evidence" value="ECO:0007669"/>
    <property type="project" value="InterPro"/>
</dbReference>
<protein>
    <recommendedName>
        <fullName evidence="4 5">Large ribosomal subunit protein bL19</fullName>
    </recommendedName>
</protein>
<dbReference type="Pfam" id="PF01245">
    <property type="entry name" value="Ribosomal_L19"/>
    <property type="match status" value="1"/>
</dbReference>